<organism evidence="6 7">
    <name type="scientific">Haematobacter missouriensis</name>
    <dbReference type="NCBI Taxonomy" id="366616"/>
    <lineage>
        <taxon>Bacteria</taxon>
        <taxon>Pseudomonadati</taxon>
        <taxon>Pseudomonadota</taxon>
        <taxon>Alphaproteobacteria</taxon>
        <taxon>Rhodobacterales</taxon>
        <taxon>Paracoccaceae</taxon>
        <taxon>Haematobacter</taxon>
    </lineage>
</organism>
<name>A0A212AQ41_9RHOB</name>
<dbReference type="GO" id="GO:0015192">
    <property type="term" value="F:L-phenylalanine transmembrane transporter activity"/>
    <property type="evidence" value="ECO:0007669"/>
    <property type="project" value="TreeGrafter"/>
</dbReference>
<dbReference type="Pfam" id="PF12399">
    <property type="entry name" value="BCA_ABC_TP_C"/>
    <property type="match status" value="1"/>
</dbReference>
<accession>A0A212AQ41</accession>
<dbReference type="Gene3D" id="3.40.50.300">
    <property type="entry name" value="P-loop containing nucleotide triphosphate hydrolases"/>
    <property type="match status" value="1"/>
</dbReference>
<evidence type="ECO:0000313" key="7">
    <source>
        <dbReference type="Proteomes" id="UP000196640"/>
    </source>
</evidence>
<keyword evidence="8" id="KW-1185">Reference proteome</keyword>
<evidence type="ECO:0000256" key="3">
    <source>
        <dbReference type="ARBA" id="ARBA00022840"/>
    </source>
</evidence>
<dbReference type="Proteomes" id="UP000196640">
    <property type="component" value="Unassembled WGS sequence"/>
</dbReference>
<dbReference type="CDD" id="cd03219">
    <property type="entry name" value="ABC_Mj1267_LivG_branched"/>
    <property type="match status" value="1"/>
</dbReference>
<dbReference type="InterPro" id="IPR003593">
    <property type="entry name" value="AAA+_ATPase"/>
</dbReference>
<dbReference type="EMBL" id="NIPV01000122">
    <property type="protein sequence ID" value="OWJ70650.1"/>
    <property type="molecule type" value="Genomic_DNA"/>
</dbReference>
<dbReference type="GO" id="GO:0005304">
    <property type="term" value="F:L-valine transmembrane transporter activity"/>
    <property type="evidence" value="ECO:0007669"/>
    <property type="project" value="TreeGrafter"/>
</dbReference>
<dbReference type="GO" id="GO:0005886">
    <property type="term" value="C:plasma membrane"/>
    <property type="evidence" value="ECO:0007669"/>
    <property type="project" value="TreeGrafter"/>
</dbReference>
<dbReference type="GO" id="GO:0005524">
    <property type="term" value="F:ATP binding"/>
    <property type="evidence" value="ECO:0007669"/>
    <property type="project" value="UniProtKB-KW"/>
</dbReference>
<evidence type="ECO:0000256" key="2">
    <source>
        <dbReference type="ARBA" id="ARBA00022741"/>
    </source>
</evidence>
<dbReference type="InterPro" id="IPR027417">
    <property type="entry name" value="P-loop_NTPase"/>
</dbReference>
<evidence type="ECO:0000313" key="6">
    <source>
        <dbReference type="EMBL" id="OWJ83618.1"/>
    </source>
</evidence>
<dbReference type="Proteomes" id="UP000214673">
    <property type="component" value="Unassembled WGS sequence"/>
</dbReference>
<dbReference type="Pfam" id="PF00005">
    <property type="entry name" value="ABC_tran"/>
    <property type="match status" value="1"/>
</dbReference>
<dbReference type="RefSeq" id="WP_035745292.1">
    <property type="nucleotide sequence ID" value="NZ_CALUEG010000017.1"/>
</dbReference>
<dbReference type="InterPro" id="IPR032823">
    <property type="entry name" value="BCA_ABC_TP_C"/>
</dbReference>
<evidence type="ECO:0000259" key="4">
    <source>
        <dbReference type="PROSITE" id="PS50893"/>
    </source>
</evidence>
<reference evidence="7 8" key="1">
    <citation type="submission" date="2016-11" db="EMBL/GenBank/DDBJ databases">
        <title>Comparison of Traditional DNA-DNA Hybridization with In Silico Genomic Analysis.</title>
        <authorList>
            <person name="Nicholson A.C."/>
            <person name="Sammons S."/>
            <person name="Humrighouse B.W."/>
            <person name="Graziano J."/>
            <person name="Lasker B."/>
            <person name="Whitney A.M."/>
            <person name="Mcquiston J.R."/>
        </authorList>
    </citation>
    <scope>NUCLEOTIDE SEQUENCE [LARGE SCALE GENOMIC DNA]</scope>
    <source>
        <strain evidence="5 8">H1892</strain>
        <strain evidence="6 7">H2381</strain>
    </source>
</reference>
<gene>
    <name evidence="6" type="ORF">CDV52_10390</name>
    <name evidence="5" type="ORF">CDV53_20545</name>
</gene>
<dbReference type="PANTHER" id="PTHR45772">
    <property type="entry name" value="CONSERVED COMPONENT OF ABC TRANSPORTER FOR NATURAL AMINO ACIDS-RELATED"/>
    <property type="match status" value="1"/>
</dbReference>
<dbReference type="InterPro" id="IPR003439">
    <property type="entry name" value="ABC_transporter-like_ATP-bd"/>
</dbReference>
<dbReference type="STRING" id="366616.CG51_06605"/>
<dbReference type="GO" id="GO:1903805">
    <property type="term" value="P:L-valine import across plasma membrane"/>
    <property type="evidence" value="ECO:0007669"/>
    <property type="project" value="TreeGrafter"/>
</dbReference>
<keyword evidence="1" id="KW-0813">Transport</keyword>
<dbReference type="GO" id="GO:0016887">
    <property type="term" value="F:ATP hydrolysis activity"/>
    <property type="evidence" value="ECO:0007669"/>
    <property type="project" value="InterPro"/>
</dbReference>
<evidence type="ECO:0000256" key="1">
    <source>
        <dbReference type="ARBA" id="ARBA00022448"/>
    </source>
</evidence>
<comment type="caution">
    <text evidence="6">The sequence shown here is derived from an EMBL/GenBank/DDBJ whole genome shotgun (WGS) entry which is preliminary data.</text>
</comment>
<dbReference type="PROSITE" id="PS50893">
    <property type="entry name" value="ABC_TRANSPORTER_2"/>
    <property type="match status" value="1"/>
</dbReference>
<dbReference type="OrthoDB" id="9806149at2"/>
<keyword evidence="2" id="KW-0547">Nucleotide-binding</keyword>
<dbReference type="PANTHER" id="PTHR45772:SF7">
    <property type="entry name" value="AMINO ACID ABC TRANSPORTER ATP-BINDING PROTEIN"/>
    <property type="match status" value="1"/>
</dbReference>
<evidence type="ECO:0000313" key="8">
    <source>
        <dbReference type="Proteomes" id="UP000214673"/>
    </source>
</evidence>
<dbReference type="GO" id="GO:0042941">
    <property type="term" value="P:D-alanine transmembrane transport"/>
    <property type="evidence" value="ECO:0007669"/>
    <property type="project" value="TreeGrafter"/>
</dbReference>
<dbReference type="GO" id="GO:0015808">
    <property type="term" value="P:L-alanine transport"/>
    <property type="evidence" value="ECO:0007669"/>
    <property type="project" value="TreeGrafter"/>
</dbReference>
<dbReference type="SMART" id="SM00382">
    <property type="entry name" value="AAA"/>
    <property type="match status" value="1"/>
</dbReference>
<evidence type="ECO:0000313" key="5">
    <source>
        <dbReference type="EMBL" id="OWJ70650.1"/>
    </source>
</evidence>
<keyword evidence="3 6" id="KW-0067">ATP-binding</keyword>
<protein>
    <submittedName>
        <fullName evidence="6">ABC transporter ATP-binding protein</fullName>
    </submittedName>
</protein>
<dbReference type="GO" id="GO:1903806">
    <property type="term" value="P:L-isoleucine import across plasma membrane"/>
    <property type="evidence" value="ECO:0007669"/>
    <property type="project" value="TreeGrafter"/>
</dbReference>
<dbReference type="GO" id="GO:0015188">
    <property type="term" value="F:L-isoleucine transmembrane transporter activity"/>
    <property type="evidence" value="ECO:0007669"/>
    <property type="project" value="TreeGrafter"/>
</dbReference>
<dbReference type="EMBL" id="NIPX01000017">
    <property type="protein sequence ID" value="OWJ83618.1"/>
    <property type="molecule type" value="Genomic_DNA"/>
</dbReference>
<sequence>MLALDGVTVAFGGLVAVSDVSFSLAEKEVIGLVGPNGAGKTTLFNAVSGLVRPTKGTLSFGGHNLIGMPIHKRARIGLGRAFQVPQPMHELTVRENLIVAQRFGTGRVDAEKIAEILDITRLGHKANMDAATSLALTEQKALEVGKALATNPRLLMLDEVLAGLETAGKRAFMQTLDEARARFGLALLMVEHDIETISNTCPRVIVLNFGRLIADGTPDDVFRNPEVIRSYTGGEAA</sequence>
<dbReference type="AlphaFoldDB" id="A0A212AQ41"/>
<dbReference type="SUPFAM" id="SSF52540">
    <property type="entry name" value="P-loop containing nucleoside triphosphate hydrolases"/>
    <property type="match status" value="1"/>
</dbReference>
<dbReference type="InterPro" id="IPR051120">
    <property type="entry name" value="ABC_AA/LPS_Transport"/>
</dbReference>
<feature type="domain" description="ABC transporter" evidence="4">
    <location>
        <begin position="2"/>
        <end position="234"/>
    </location>
</feature>
<proteinExistence type="predicted"/>